<dbReference type="GO" id="GO:0004888">
    <property type="term" value="F:transmembrane signaling receptor activity"/>
    <property type="evidence" value="ECO:0007669"/>
    <property type="project" value="InterPro"/>
</dbReference>
<feature type="transmembrane region" description="Helical" evidence="6">
    <location>
        <begin position="76"/>
        <end position="96"/>
    </location>
</feature>
<evidence type="ECO:0000256" key="1">
    <source>
        <dbReference type="ARBA" id="ARBA00004141"/>
    </source>
</evidence>
<evidence type="ECO:0000256" key="4">
    <source>
        <dbReference type="ARBA" id="ARBA00022989"/>
    </source>
</evidence>
<comment type="similarity">
    <text evidence="2 6">Belongs to the nematode receptor-like protein srg family.</text>
</comment>
<dbReference type="PANTHER" id="PTHR31627">
    <property type="entry name" value="SERPENTINE RECEPTOR CLASS GAMMA-RELATED"/>
    <property type="match status" value="1"/>
</dbReference>
<evidence type="ECO:0000256" key="3">
    <source>
        <dbReference type="ARBA" id="ARBA00022692"/>
    </source>
</evidence>
<evidence type="ECO:0000256" key="2">
    <source>
        <dbReference type="ARBA" id="ARBA00005692"/>
    </source>
</evidence>
<dbReference type="InterPro" id="IPR051119">
    <property type="entry name" value="Nematode_SR-like"/>
</dbReference>
<evidence type="ECO:0000256" key="5">
    <source>
        <dbReference type="ARBA" id="ARBA00023136"/>
    </source>
</evidence>
<keyword evidence="5 6" id="KW-0472">Membrane</keyword>
<proteinExistence type="inferred from homology"/>
<dbReference type="GO" id="GO:0007606">
    <property type="term" value="P:sensory perception of chemical stimulus"/>
    <property type="evidence" value="ECO:0007669"/>
    <property type="project" value="UniProtKB-UniRule"/>
</dbReference>
<comment type="subcellular location">
    <subcellularLocation>
        <location evidence="1">Membrane</location>
        <topology evidence="1">Multi-pass membrane protein</topology>
    </subcellularLocation>
</comment>
<dbReference type="Proteomes" id="UP000038045">
    <property type="component" value="Unplaced"/>
</dbReference>
<dbReference type="InterPro" id="IPR000609">
    <property type="entry name" value="7TM_GPCR_serpentine_rcpt_Srg"/>
</dbReference>
<feature type="transmembrane region" description="Helical" evidence="6">
    <location>
        <begin position="37"/>
        <end position="55"/>
    </location>
</feature>
<accession>A0A0N4Z0L8</accession>
<feature type="transmembrane region" description="Helical" evidence="6">
    <location>
        <begin position="126"/>
        <end position="151"/>
    </location>
</feature>
<dbReference type="GO" id="GO:0016020">
    <property type="term" value="C:membrane"/>
    <property type="evidence" value="ECO:0007669"/>
    <property type="project" value="UniProtKB-SubCell"/>
</dbReference>
<name>A0A0N4Z0L8_PARTI</name>
<dbReference type="AlphaFoldDB" id="A0A0N4Z0L8"/>
<dbReference type="SUPFAM" id="SSF81321">
    <property type="entry name" value="Family A G protein-coupled receptor-like"/>
    <property type="match status" value="1"/>
</dbReference>
<dbReference type="Gene3D" id="1.20.1070.10">
    <property type="entry name" value="Rhodopsin 7-helix transmembrane proteins"/>
    <property type="match status" value="1"/>
</dbReference>
<dbReference type="WBParaSite" id="PTRK_0000024800.1">
    <property type="protein sequence ID" value="PTRK_0000024800.1"/>
    <property type="gene ID" value="PTRK_0000024800"/>
</dbReference>
<reference evidence="8" key="1">
    <citation type="submission" date="2017-02" db="UniProtKB">
        <authorList>
            <consortium name="WormBaseParasite"/>
        </authorList>
    </citation>
    <scope>IDENTIFICATION</scope>
</reference>
<protein>
    <recommendedName>
        <fullName evidence="6">Serpentine receptor class gamma</fullName>
    </recommendedName>
</protein>
<dbReference type="Pfam" id="PF02118">
    <property type="entry name" value="Srg"/>
    <property type="match status" value="1"/>
</dbReference>
<sequence length="271" mass="31384">MLVEFLISMRMRKYAMLPFFLVEGSWQFIHYPKISTIFHYFIKIEIYLCHVSIVINRFISVYLPFQYDNIWSTKNLIRTVILIVIIPLPYVVYLSISQDIVMWYEYSSAGILRLNYNKYATNLTSLVDGISCIFSGLICFVMYAIIISIAFRLWQNHKKVSTSPADKKNNYVYGTVHFKLSLISAVLFLTLLLNTVCQCLTFYAQSLGATDVILIIYDISYPVMDILYGSSPYILFLTCKDLRTELIGCIKINKGESSLKNLNITRNQNHV</sequence>
<organism evidence="7 8">
    <name type="scientific">Parastrongyloides trichosuri</name>
    <name type="common">Possum-specific nematode worm</name>
    <dbReference type="NCBI Taxonomy" id="131310"/>
    <lineage>
        <taxon>Eukaryota</taxon>
        <taxon>Metazoa</taxon>
        <taxon>Ecdysozoa</taxon>
        <taxon>Nematoda</taxon>
        <taxon>Chromadorea</taxon>
        <taxon>Rhabditida</taxon>
        <taxon>Tylenchina</taxon>
        <taxon>Panagrolaimomorpha</taxon>
        <taxon>Strongyloidoidea</taxon>
        <taxon>Strongyloididae</taxon>
        <taxon>Parastrongyloides</taxon>
    </lineage>
</organism>
<keyword evidence="3 6" id="KW-0812">Transmembrane</keyword>
<keyword evidence="7" id="KW-1185">Reference proteome</keyword>
<feature type="transmembrane region" description="Helical" evidence="6">
    <location>
        <begin position="171"/>
        <end position="193"/>
    </location>
</feature>
<keyword evidence="4 6" id="KW-1133">Transmembrane helix</keyword>
<evidence type="ECO:0000313" key="7">
    <source>
        <dbReference type="Proteomes" id="UP000038045"/>
    </source>
</evidence>
<evidence type="ECO:0000313" key="8">
    <source>
        <dbReference type="WBParaSite" id="PTRK_0000024800.1"/>
    </source>
</evidence>
<evidence type="ECO:0000256" key="6">
    <source>
        <dbReference type="RuleBase" id="RU280813"/>
    </source>
</evidence>
<comment type="caution">
    <text evidence="6">Lacks conserved residue(s) required for the propagation of feature annotation.</text>
</comment>